<dbReference type="GeneID" id="36622628"/>
<gene>
    <name evidence="1" type="ORF">M431DRAFT_287489</name>
</gene>
<proteinExistence type="predicted"/>
<sequence length="101" mass="11107">MPAVQCASPGPVGFHSRLQQTFFSRHPRRANESQQRIRAVGLPLMQTRADTGRSGPRTPSHCLVTPNQLIVMELKPEPVEVLVPSQRTPCLVLASRPAGRC</sequence>
<dbReference type="Proteomes" id="UP000241690">
    <property type="component" value="Unassembled WGS sequence"/>
</dbReference>
<protein>
    <submittedName>
        <fullName evidence="1">Uncharacterized protein</fullName>
    </submittedName>
</protein>
<dbReference type="AlphaFoldDB" id="A0A2T4AP36"/>
<organism evidence="1 2">
    <name type="scientific">Trichoderma harzianum CBS 226.95</name>
    <dbReference type="NCBI Taxonomy" id="983964"/>
    <lineage>
        <taxon>Eukaryota</taxon>
        <taxon>Fungi</taxon>
        <taxon>Dikarya</taxon>
        <taxon>Ascomycota</taxon>
        <taxon>Pezizomycotina</taxon>
        <taxon>Sordariomycetes</taxon>
        <taxon>Hypocreomycetidae</taxon>
        <taxon>Hypocreales</taxon>
        <taxon>Hypocreaceae</taxon>
        <taxon>Trichoderma</taxon>
    </lineage>
</organism>
<keyword evidence="2" id="KW-1185">Reference proteome</keyword>
<evidence type="ECO:0000313" key="1">
    <source>
        <dbReference type="EMBL" id="PTB58827.1"/>
    </source>
</evidence>
<accession>A0A2T4AP36</accession>
<evidence type="ECO:0000313" key="2">
    <source>
        <dbReference type="Proteomes" id="UP000241690"/>
    </source>
</evidence>
<name>A0A2T4AP36_TRIHA</name>
<dbReference type="EMBL" id="KZ679676">
    <property type="protein sequence ID" value="PTB58827.1"/>
    <property type="molecule type" value="Genomic_DNA"/>
</dbReference>
<reference evidence="1 2" key="1">
    <citation type="submission" date="2016-07" db="EMBL/GenBank/DDBJ databases">
        <title>Multiple horizontal gene transfer events from other fungi enriched the ability of initially mycotrophic Trichoderma (Ascomycota) to feed on dead plant biomass.</title>
        <authorList>
            <consortium name="DOE Joint Genome Institute"/>
            <person name="Aerts A."/>
            <person name="Atanasova L."/>
            <person name="Chenthamara K."/>
            <person name="Zhang J."/>
            <person name="Grujic M."/>
            <person name="Henrissat B."/>
            <person name="Kuo A."/>
            <person name="Salamov A."/>
            <person name="Lipzen A."/>
            <person name="Labutti K."/>
            <person name="Barry K."/>
            <person name="Miao Y."/>
            <person name="Rahimi M.J."/>
            <person name="Shen Q."/>
            <person name="Grigoriev I.V."/>
            <person name="Kubicek C.P."/>
            <person name="Druzhinina I.S."/>
        </authorList>
    </citation>
    <scope>NUCLEOTIDE SEQUENCE [LARGE SCALE GENOMIC DNA]</scope>
    <source>
        <strain evidence="1 2">CBS 226.95</strain>
    </source>
</reference>
<dbReference type="RefSeq" id="XP_024778504.1">
    <property type="nucleotide sequence ID" value="XM_024914063.1"/>
</dbReference>